<proteinExistence type="predicted"/>
<reference evidence="1" key="1">
    <citation type="journal article" date="2018" name="Genome Biol.">
        <title>SKESA: strategic k-mer extension for scrupulous assemblies.</title>
        <authorList>
            <person name="Souvorov A."/>
            <person name="Agarwala R."/>
            <person name="Lipman D.J."/>
        </authorList>
    </citation>
    <scope>NUCLEOTIDE SEQUENCE</scope>
    <source>
        <strain evidence="1">C8</strain>
    </source>
</reference>
<protein>
    <submittedName>
        <fullName evidence="1">Uncharacterized protein</fullName>
    </submittedName>
</protein>
<sequence length="114" mass="13463">MTCIRKQYGNSLDSDLYMKIRSLATELSDNNLKNNIKKRVFINDLIEEGMRYVLDNKSLNFEKQFKDNRIDVSIKLDPELYLEIKVLALRKNVNANDLLELGMIYILDKYKKKV</sequence>
<organism evidence="1">
    <name type="scientific">Clostridium perfringens</name>
    <dbReference type="NCBI Taxonomy" id="1502"/>
    <lineage>
        <taxon>Bacteria</taxon>
        <taxon>Bacillati</taxon>
        <taxon>Bacillota</taxon>
        <taxon>Clostridia</taxon>
        <taxon>Eubacteriales</taxon>
        <taxon>Clostridiaceae</taxon>
        <taxon>Clostridium</taxon>
    </lineage>
</organism>
<evidence type="ECO:0000313" key="1">
    <source>
        <dbReference type="EMBL" id="HAT4309362.1"/>
    </source>
</evidence>
<name>A0A8H9UYC6_CLOPF</name>
<comment type="caution">
    <text evidence="1">The sequence shown here is derived from an EMBL/GenBank/DDBJ whole genome shotgun (WGS) entry which is preliminary data.</text>
</comment>
<reference evidence="1" key="2">
    <citation type="submission" date="2020-07" db="EMBL/GenBank/DDBJ databases">
        <authorList>
            <consortium name="NCBI Pathogen Detection Project"/>
        </authorList>
    </citation>
    <scope>NUCLEOTIDE SEQUENCE</scope>
    <source>
        <strain evidence="1">C8</strain>
    </source>
</reference>
<dbReference type="EMBL" id="DACTCB010000031">
    <property type="protein sequence ID" value="HAT4309362.1"/>
    <property type="molecule type" value="Genomic_DNA"/>
</dbReference>
<dbReference type="Proteomes" id="UP000859547">
    <property type="component" value="Unassembled WGS sequence"/>
</dbReference>
<accession>A0A8H9UYC6</accession>
<gene>
    <name evidence="1" type="ORF">I9080_003218</name>
</gene>
<dbReference type="AlphaFoldDB" id="A0A8H9UYC6"/>